<proteinExistence type="predicted"/>
<dbReference type="Gene3D" id="3.80.10.10">
    <property type="entry name" value="Ribonuclease Inhibitor"/>
    <property type="match status" value="1"/>
</dbReference>
<dbReference type="Proteomes" id="UP001231189">
    <property type="component" value="Unassembled WGS sequence"/>
</dbReference>
<dbReference type="InterPro" id="IPR036047">
    <property type="entry name" value="F-box-like_dom_sf"/>
</dbReference>
<name>A0AAD8VFJ4_LOLMU</name>
<dbReference type="SMART" id="SM00256">
    <property type="entry name" value="FBOX"/>
    <property type="match status" value="1"/>
</dbReference>
<gene>
    <name evidence="3" type="ORF">QYE76_048345</name>
</gene>
<dbReference type="InterPro" id="IPR032675">
    <property type="entry name" value="LRR_dom_sf"/>
</dbReference>
<dbReference type="EMBL" id="JAUUTY010000098">
    <property type="protein sequence ID" value="KAK1603231.1"/>
    <property type="molecule type" value="Genomic_DNA"/>
</dbReference>
<dbReference type="InterPro" id="IPR044997">
    <property type="entry name" value="F-box_plant"/>
</dbReference>
<feature type="domain" description="F-box" evidence="2">
    <location>
        <begin position="135"/>
        <end position="182"/>
    </location>
</feature>
<protein>
    <recommendedName>
        <fullName evidence="2">F-box domain-containing protein</fullName>
    </recommendedName>
</protein>
<reference evidence="3" key="1">
    <citation type="submission" date="2023-07" db="EMBL/GenBank/DDBJ databases">
        <title>A chromosome-level genome assembly of Lolium multiflorum.</title>
        <authorList>
            <person name="Chen Y."/>
            <person name="Copetti D."/>
            <person name="Kolliker R."/>
            <person name="Studer B."/>
        </authorList>
    </citation>
    <scope>NUCLEOTIDE SEQUENCE</scope>
    <source>
        <strain evidence="3">02402/16</strain>
        <tissue evidence="3">Leaf</tissue>
    </source>
</reference>
<dbReference type="PANTHER" id="PTHR32153">
    <property type="entry name" value="OJ000223_09.16 PROTEIN"/>
    <property type="match status" value="1"/>
</dbReference>
<sequence>MRLLFQKIFGLYFPDRAGPGQAGLSLIGLDRDKLAARPLKKTKAARCLLSQCPVPTTASDPSERKEERRRRRPQPPPAATGDDRVLLGFGLDETQAVNICPGDQISEETTHSGAINCQVLLGPQLISVGAMGKDYSRLSALPDDILLNILDRLGVLDAARTSILSRRWTQLAAKLSRLIINAQDFLPEGVSNVNVSDDEMFRVNAAAAEATKSILTRRNPGEHTIRVLSTAFYLRDHVPISIGQAVGRAVETHLVETAQFSVMTGKVGTDDVDDDELVIYGRDFMRFFEACPNAFGGLTSLDIENLRFGESDISNILITCKRLKHLRLLNCDSGDPSTLQVEHSHLSELSIVNCLLEQVKLNWLPQLTQMTFDGWINYQDPLVLGHVPLLKTVSLTNTGYSFHNLVKLSEFLCGTSIRDLKLGFKSEKVWVQPESLTKSLASVFHQLRFVNLVDLPEGYDLTWTMFILEAAPLLKELYITVWDHACIMETDEEARKENLYSEDRGVEWDSAAPDFQHHNLVTLIIFGYKSEDCMVSYLRRVMATAVNLKDVFLYANAAGASKKQAYDASIKWERPRPGQVKLNVDASFHEDVKVLG</sequence>
<dbReference type="InterPro" id="IPR055357">
    <property type="entry name" value="LRR_At1g61320_AtMIF1"/>
</dbReference>
<evidence type="ECO:0000259" key="2">
    <source>
        <dbReference type="PROSITE" id="PS50181"/>
    </source>
</evidence>
<dbReference type="Pfam" id="PF23622">
    <property type="entry name" value="LRR_At1g61320_AtMIF1"/>
    <property type="match status" value="1"/>
</dbReference>
<dbReference type="InterPro" id="IPR001810">
    <property type="entry name" value="F-box_dom"/>
</dbReference>
<feature type="region of interest" description="Disordered" evidence="1">
    <location>
        <begin position="55"/>
        <end position="84"/>
    </location>
</feature>
<dbReference type="Pfam" id="PF00646">
    <property type="entry name" value="F-box"/>
    <property type="match status" value="1"/>
</dbReference>
<evidence type="ECO:0000256" key="1">
    <source>
        <dbReference type="SAM" id="MobiDB-lite"/>
    </source>
</evidence>
<organism evidence="3 4">
    <name type="scientific">Lolium multiflorum</name>
    <name type="common">Italian ryegrass</name>
    <name type="synonym">Lolium perenne subsp. multiflorum</name>
    <dbReference type="NCBI Taxonomy" id="4521"/>
    <lineage>
        <taxon>Eukaryota</taxon>
        <taxon>Viridiplantae</taxon>
        <taxon>Streptophyta</taxon>
        <taxon>Embryophyta</taxon>
        <taxon>Tracheophyta</taxon>
        <taxon>Spermatophyta</taxon>
        <taxon>Magnoliopsida</taxon>
        <taxon>Liliopsida</taxon>
        <taxon>Poales</taxon>
        <taxon>Poaceae</taxon>
        <taxon>BOP clade</taxon>
        <taxon>Pooideae</taxon>
        <taxon>Poodae</taxon>
        <taxon>Poeae</taxon>
        <taxon>Poeae Chloroplast Group 2 (Poeae type)</taxon>
        <taxon>Loliodinae</taxon>
        <taxon>Loliinae</taxon>
        <taxon>Lolium</taxon>
    </lineage>
</organism>
<accession>A0AAD8VFJ4</accession>
<dbReference type="SUPFAM" id="SSF81383">
    <property type="entry name" value="F-box domain"/>
    <property type="match status" value="1"/>
</dbReference>
<dbReference type="PROSITE" id="PS50181">
    <property type="entry name" value="FBOX"/>
    <property type="match status" value="1"/>
</dbReference>
<evidence type="ECO:0000313" key="4">
    <source>
        <dbReference type="Proteomes" id="UP001231189"/>
    </source>
</evidence>
<keyword evidence="4" id="KW-1185">Reference proteome</keyword>
<comment type="caution">
    <text evidence="3">The sequence shown here is derived from an EMBL/GenBank/DDBJ whole genome shotgun (WGS) entry which is preliminary data.</text>
</comment>
<dbReference type="SUPFAM" id="SSF52047">
    <property type="entry name" value="RNI-like"/>
    <property type="match status" value="1"/>
</dbReference>
<evidence type="ECO:0000313" key="3">
    <source>
        <dbReference type="EMBL" id="KAK1603231.1"/>
    </source>
</evidence>
<dbReference type="AlphaFoldDB" id="A0AAD8VFJ4"/>
<dbReference type="Gene3D" id="1.20.1280.50">
    <property type="match status" value="1"/>
</dbReference>